<keyword evidence="4" id="KW-1185">Reference proteome</keyword>
<feature type="compositionally biased region" description="Gly residues" evidence="2">
    <location>
        <begin position="568"/>
        <end position="583"/>
    </location>
</feature>
<feature type="coiled-coil region" evidence="1">
    <location>
        <begin position="321"/>
        <end position="348"/>
    </location>
</feature>
<dbReference type="RefSeq" id="WP_345724255.1">
    <property type="nucleotide sequence ID" value="NZ_BAABRU010000021.1"/>
</dbReference>
<feature type="region of interest" description="Disordered" evidence="2">
    <location>
        <begin position="514"/>
        <end position="547"/>
    </location>
</feature>
<gene>
    <name evidence="3" type="ORF">Hgul01_04478</name>
</gene>
<proteinExistence type="predicted"/>
<reference evidence="3 4" key="1">
    <citation type="submission" date="2024-02" db="EMBL/GenBank/DDBJ databases">
        <title>Herpetosiphon gulosus NBRC 112829.</title>
        <authorList>
            <person name="Ichikawa N."/>
            <person name="Katano-Makiyama Y."/>
            <person name="Hidaka K."/>
        </authorList>
    </citation>
    <scope>NUCLEOTIDE SEQUENCE [LARGE SCALE GENOMIC DNA]</scope>
    <source>
        <strain evidence="3 4">NBRC 112829</strain>
    </source>
</reference>
<evidence type="ECO:0000313" key="3">
    <source>
        <dbReference type="EMBL" id="GAA5530658.1"/>
    </source>
</evidence>
<dbReference type="EMBL" id="BAABRU010000021">
    <property type="protein sequence ID" value="GAA5530658.1"/>
    <property type="molecule type" value="Genomic_DNA"/>
</dbReference>
<evidence type="ECO:0008006" key="5">
    <source>
        <dbReference type="Google" id="ProtNLM"/>
    </source>
</evidence>
<protein>
    <recommendedName>
        <fullName evidence="5">Chromosome partition protein Smc</fullName>
    </recommendedName>
</protein>
<dbReference type="Proteomes" id="UP001428290">
    <property type="component" value="Unassembled WGS sequence"/>
</dbReference>
<feature type="compositionally biased region" description="Gly residues" evidence="2">
    <location>
        <begin position="593"/>
        <end position="614"/>
    </location>
</feature>
<evidence type="ECO:0000313" key="4">
    <source>
        <dbReference type="Proteomes" id="UP001428290"/>
    </source>
</evidence>
<feature type="region of interest" description="Disordered" evidence="2">
    <location>
        <begin position="565"/>
        <end position="626"/>
    </location>
</feature>
<name>A0ABP9X5J7_9CHLR</name>
<comment type="caution">
    <text evidence="3">The sequence shown here is derived from an EMBL/GenBank/DDBJ whole genome shotgun (WGS) entry which is preliminary data.</text>
</comment>
<accession>A0ABP9X5J7</accession>
<feature type="coiled-coil region" evidence="1">
    <location>
        <begin position="57"/>
        <end position="84"/>
    </location>
</feature>
<keyword evidence="1" id="KW-0175">Coiled coil</keyword>
<evidence type="ECO:0000256" key="1">
    <source>
        <dbReference type="SAM" id="Coils"/>
    </source>
</evidence>
<organism evidence="3 4">
    <name type="scientific">Herpetosiphon gulosus</name>
    <dbReference type="NCBI Taxonomy" id="1973496"/>
    <lineage>
        <taxon>Bacteria</taxon>
        <taxon>Bacillati</taxon>
        <taxon>Chloroflexota</taxon>
        <taxon>Chloroflexia</taxon>
        <taxon>Herpetosiphonales</taxon>
        <taxon>Herpetosiphonaceae</taxon>
        <taxon>Herpetosiphon</taxon>
    </lineage>
</organism>
<sequence length="626" mass="66872">MVTDAADLLQRIGGKQAQAQVATIQQQVAQAAEALASQHANDARQAASVASEQLIKLQPLLDRLKSAEAQLNAAEESLAGLTGKRASGVKQLVAEGQQVLQNAAVQINETDASDLVDEAERIAQRAYKLGPDFANTQQSFNQRLEAVNARGLELNNRLEASRNEFSEVNQYAPESWSDIRGNGSEAASAVAQAHQLWQTAQAKIAPEQDDWAGGLEDLETAEGRLVYADTLLSAISQRLADLREAQKSATHQIEDAKRDIKLGWGYVRNNDADVGKVPEKALNQAEALIQNVESQLAREKPNWISVLQQVTQARQYADQALAGARSEVETMNAKRAQAKDLAKAAQAELGKLQNFAQLHPVEATPEHRKKIDSLGRTLSEADTSLLSADRNEEDARAGALDAAIAGYNTVISQAAPLYSAMYETFQSLEVLRREASEAFQVAQQSLNNANQWYNQYGHVLPANSNGRSLLTQAQQTLRQYNPNANAEELKKIAASAREANGYAHQAAQIIQSAAQTYQQSHPQQYGGQYPSGQYSGHRRDRDNDFGDLLTGMFIGSMMNSGGNHHHGGGWGSGGGGGWSGGGSSNSPSSDSGDSGGGWGGMFSGGSGDSGGDWGGDSSSGDSGGSW</sequence>
<feature type="compositionally biased region" description="Low complexity" evidence="2">
    <location>
        <begin position="514"/>
        <end position="535"/>
    </location>
</feature>
<evidence type="ECO:0000256" key="2">
    <source>
        <dbReference type="SAM" id="MobiDB-lite"/>
    </source>
</evidence>